<dbReference type="OrthoDB" id="9796381at2"/>
<sequence length="171" mass="19176">MEISLRKAKKADCEKIMQLIEQAKEFLKQQGSPQWQKGHGPKKETILRDIEKEESYLLIADNQIVGTAALVSGIDPVYTAITGTWKKTDTAYVSIHRVAIDGTIRGNRLAKQLLNGLVSIAKKEGIKDVRIDTYPANVIMEKAIFSSGFTYQGMIEFPIPDGERKAYQFTE</sequence>
<keyword evidence="3" id="KW-1185">Reference proteome</keyword>
<name>R3TRM2_9ENTE</name>
<evidence type="ECO:0000313" key="3">
    <source>
        <dbReference type="Proteomes" id="UP000013785"/>
    </source>
</evidence>
<dbReference type="PROSITE" id="PS51186">
    <property type="entry name" value="GNAT"/>
    <property type="match status" value="1"/>
</dbReference>
<evidence type="ECO:0000313" key="2">
    <source>
        <dbReference type="EMBL" id="EOL43803.1"/>
    </source>
</evidence>
<feature type="domain" description="N-acetyltransferase" evidence="1">
    <location>
        <begin position="3"/>
        <end position="171"/>
    </location>
</feature>
<dbReference type="AlphaFoldDB" id="R3TRM2"/>
<evidence type="ECO:0000259" key="1">
    <source>
        <dbReference type="PROSITE" id="PS51186"/>
    </source>
</evidence>
<dbReference type="HOGENOM" id="CLU_013985_13_0_9"/>
<comment type="caution">
    <text evidence="2">The sequence shown here is derived from an EMBL/GenBank/DDBJ whole genome shotgun (WGS) entry which is preliminary data.</text>
</comment>
<gene>
    <name evidence="2" type="ORF">UC3_01784</name>
</gene>
<dbReference type="InterPro" id="IPR016181">
    <property type="entry name" value="Acyl_CoA_acyltransferase"/>
</dbReference>
<dbReference type="EMBL" id="AJAT01000015">
    <property type="protein sequence ID" value="EOL43803.1"/>
    <property type="molecule type" value="Genomic_DNA"/>
</dbReference>
<dbReference type="PATRIC" id="fig|1158610.3.peg.1777"/>
<accession>R3TRM2</accession>
<protein>
    <recommendedName>
        <fullName evidence="1">N-acetyltransferase domain-containing protein</fullName>
    </recommendedName>
</protein>
<reference evidence="2 3" key="1">
    <citation type="submission" date="2013-02" db="EMBL/GenBank/DDBJ databases">
        <title>The Genome Sequence of Enterococcus phoeniculicola BAA-412.</title>
        <authorList>
            <consortium name="The Broad Institute Genome Sequencing Platform"/>
            <consortium name="The Broad Institute Genome Sequencing Center for Infectious Disease"/>
            <person name="Earl A.M."/>
            <person name="Gilmore M.S."/>
            <person name="Lebreton F."/>
            <person name="Walker B."/>
            <person name="Young S.K."/>
            <person name="Zeng Q."/>
            <person name="Gargeya S."/>
            <person name="Fitzgerald M."/>
            <person name="Haas B."/>
            <person name="Abouelleil A."/>
            <person name="Alvarado L."/>
            <person name="Arachchi H.M."/>
            <person name="Berlin A.M."/>
            <person name="Chapman S.B."/>
            <person name="Dewar J."/>
            <person name="Goldberg J."/>
            <person name="Griggs A."/>
            <person name="Gujja S."/>
            <person name="Hansen M."/>
            <person name="Howarth C."/>
            <person name="Imamovic A."/>
            <person name="Larimer J."/>
            <person name="McCowan C."/>
            <person name="Murphy C."/>
            <person name="Neiman D."/>
            <person name="Pearson M."/>
            <person name="Priest M."/>
            <person name="Roberts A."/>
            <person name="Saif S."/>
            <person name="Shea T."/>
            <person name="Sisk P."/>
            <person name="Sykes S."/>
            <person name="Wortman J."/>
            <person name="Nusbaum C."/>
            <person name="Birren B."/>
        </authorList>
    </citation>
    <scope>NUCLEOTIDE SEQUENCE [LARGE SCALE GENOMIC DNA]</scope>
    <source>
        <strain evidence="2 3">ATCC BAA-412</strain>
    </source>
</reference>
<dbReference type="SUPFAM" id="SSF55729">
    <property type="entry name" value="Acyl-CoA N-acyltransferases (Nat)"/>
    <property type="match status" value="1"/>
</dbReference>
<dbReference type="Pfam" id="PF00583">
    <property type="entry name" value="Acetyltransf_1"/>
    <property type="match status" value="1"/>
</dbReference>
<organism evidence="2 3">
    <name type="scientific">Enterococcus phoeniculicola ATCC BAA-412</name>
    <dbReference type="NCBI Taxonomy" id="1158610"/>
    <lineage>
        <taxon>Bacteria</taxon>
        <taxon>Bacillati</taxon>
        <taxon>Bacillota</taxon>
        <taxon>Bacilli</taxon>
        <taxon>Lactobacillales</taxon>
        <taxon>Enterococcaceae</taxon>
        <taxon>Enterococcus</taxon>
    </lineage>
</organism>
<dbReference type="eggNOG" id="COG0454">
    <property type="taxonomic scope" value="Bacteria"/>
</dbReference>
<dbReference type="Proteomes" id="UP000013785">
    <property type="component" value="Unassembled WGS sequence"/>
</dbReference>
<dbReference type="Gene3D" id="3.40.630.30">
    <property type="match status" value="1"/>
</dbReference>
<dbReference type="GO" id="GO:0016747">
    <property type="term" value="F:acyltransferase activity, transferring groups other than amino-acyl groups"/>
    <property type="evidence" value="ECO:0007669"/>
    <property type="project" value="InterPro"/>
</dbReference>
<dbReference type="InterPro" id="IPR000182">
    <property type="entry name" value="GNAT_dom"/>
</dbReference>
<dbReference type="STRING" id="154621.RV11_GL002248"/>
<proteinExistence type="predicted"/>